<evidence type="ECO:0000313" key="2">
    <source>
        <dbReference type="EMBL" id="GAP15827.1"/>
    </source>
</evidence>
<dbReference type="EMBL" id="DF967972">
    <property type="protein sequence ID" value="GAP15827.1"/>
    <property type="molecule type" value="Genomic_DNA"/>
</dbReference>
<dbReference type="OrthoDB" id="9797929at2"/>
<keyword evidence="1" id="KW-0472">Membrane</keyword>
<dbReference type="AlphaFoldDB" id="A0A0S7BMA8"/>
<keyword evidence="3" id="KW-1185">Reference proteome</keyword>
<evidence type="ECO:0000256" key="1">
    <source>
        <dbReference type="SAM" id="Phobius"/>
    </source>
</evidence>
<dbReference type="STRING" id="360412.LARV_03620"/>
<keyword evidence="1" id="KW-0812">Transmembrane</keyword>
<evidence type="ECO:0000313" key="3">
    <source>
        <dbReference type="Proteomes" id="UP000055060"/>
    </source>
</evidence>
<feature type="transmembrane region" description="Helical" evidence="1">
    <location>
        <begin position="192"/>
        <end position="213"/>
    </location>
</feature>
<dbReference type="Proteomes" id="UP000055060">
    <property type="component" value="Unassembled WGS sequence"/>
</dbReference>
<keyword evidence="1" id="KW-1133">Transmembrane helix</keyword>
<dbReference type="RefSeq" id="WP_075074973.1">
    <property type="nucleotide sequence ID" value="NZ_DF967972.1"/>
</dbReference>
<proteinExistence type="predicted"/>
<feature type="transmembrane region" description="Helical" evidence="1">
    <location>
        <begin position="154"/>
        <end position="180"/>
    </location>
</feature>
<organism evidence="2">
    <name type="scientific">Longilinea arvoryzae</name>
    <dbReference type="NCBI Taxonomy" id="360412"/>
    <lineage>
        <taxon>Bacteria</taxon>
        <taxon>Bacillati</taxon>
        <taxon>Chloroflexota</taxon>
        <taxon>Anaerolineae</taxon>
        <taxon>Anaerolineales</taxon>
        <taxon>Anaerolineaceae</taxon>
        <taxon>Longilinea</taxon>
    </lineage>
</organism>
<protein>
    <submittedName>
        <fullName evidence="2">Uncharacterized protein</fullName>
    </submittedName>
</protein>
<feature type="transmembrane region" description="Helical" evidence="1">
    <location>
        <begin position="12"/>
        <end position="31"/>
    </location>
</feature>
<sequence>MMRNLWKRIGWTTAYALGMGYLEAAVVVYLRGLLNITNATVELHGYMGIEIGREAATLVMLAAVGWLAGRNWRERGAYWAIAFGVWDMSYYLFLKVLIGWPESFLSPDVLFLIPVRWTGPVLAPVLISALMCVTAVLALVRLERGHELGLTGPRLFVGMMGGLLALFVFMSDALLALAAGRPDWNLLPPGEFRWPLFIMALILMAAPSLAAVWPESKKYEPQSEVNHGD</sequence>
<reference evidence="2" key="1">
    <citation type="submission" date="2015-07" db="EMBL/GenBank/DDBJ databases">
        <title>Draft Genome Sequences of Anaerolinea thermolimosa IMO-1, Bellilinea caldifistulae GOMI-1, Leptolinea tardivitalis YMTK-2, Levilinea saccharolytica KIBI-1,Longilinea arvoryzae KOME-1, Previously Described as Members of the Anaerolineaceae (Chloroflexi).</title>
        <authorList>
            <person name="Sekiguchi Y."/>
            <person name="Ohashi A."/>
            <person name="Matsuura N."/>
            <person name="Tourlousse M.D."/>
        </authorList>
    </citation>
    <scope>NUCLEOTIDE SEQUENCE [LARGE SCALE GENOMIC DNA]</scope>
    <source>
        <strain evidence="2">KOME-1</strain>
    </source>
</reference>
<accession>A0A0S7BMA8</accession>
<feature type="transmembrane region" description="Helical" evidence="1">
    <location>
        <begin position="121"/>
        <end position="142"/>
    </location>
</feature>
<feature type="transmembrane region" description="Helical" evidence="1">
    <location>
        <begin position="51"/>
        <end position="69"/>
    </location>
</feature>
<name>A0A0S7BMA8_9CHLR</name>
<gene>
    <name evidence="2" type="ORF">LARV_03620</name>
</gene>
<feature type="transmembrane region" description="Helical" evidence="1">
    <location>
        <begin position="76"/>
        <end position="101"/>
    </location>
</feature>